<gene>
    <name evidence="8" type="ORF">NYR02_12320</name>
</gene>
<comment type="caution">
    <text evidence="8">The sequence shown here is derived from an EMBL/GenBank/DDBJ whole genome shotgun (WGS) entry which is preliminary data.</text>
</comment>
<dbReference type="InterPro" id="IPR051907">
    <property type="entry name" value="DoxX-like_oxidoreductase"/>
</dbReference>
<keyword evidence="5 7" id="KW-1133">Transmembrane helix</keyword>
<dbReference type="RefSeq" id="WP_260976653.1">
    <property type="nucleotide sequence ID" value="NZ_JAOANI010000019.1"/>
</dbReference>
<comment type="subcellular location">
    <subcellularLocation>
        <location evidence="1">Cell membrane</location>
        <topology evidence="1">Multi-pass membrane protein</topology>
    </subcellularLocation>
</comment>
<feature type="transmembrane region" description="Helical" evidence="7">
    <location>
        <begin position="59"/>
        <end position="85"/>
    </location>
</feature>
<reference evidence="8" key="1">
    <citation type="journal article" date="2022" name="Front. Microbiol.">
        <title>Genome-based taxonomic rearrangement of Oceanobacter-related bacteria including the description of Thalassolituus hydrocarbonoclasticus sp. nov. and Thalassolituus pacificus sp. nov. and emended description of the genus Thalassolituus.</title>
        <authorList>
            <person name="Dong C."/>
            <person name="Wei L."/>
            <person name="Wang J."/>
            <person name="Lai Q."/>
            <person name="Huang Z."/>
            <person name="Shao Z."/>
        </authorList>
    </citation>
    <scope>NUCLEOTIDE SEQUENCE</scope>
    <source>
        <strain evidence="8">59MF3M-4</strain>
    </source>
</reference>
<accession>A0A9X2WG16</accession>
<keyword evidence="3" id="KW-1003">Cell membrane</keyword>
<dbReference type="Proteomes" id="UP001147830">
    <property type="component" value="Unassembled WGS sequence"/>
</dbReference>
<dbReference type="AlphaFoldDB" id="A0A9X2WG16"/>
<evidence type="ECO:0000256" key="3">
    <source>
        <dbReference type="ARBA" id="ARBA00022475"/>
    </source>
</evidence>
<dbReference type="PANTHER" id="PTHR33452">
    <property type="entry name" value="OXIDOREDUCTASE CATD-RELATED"/>
    <property type="match status" value="1"/>
</dbReference>
<reference evidence="8" key="2">
    <citation type="submission" date="2022-08" db="EMBL/GenBank/DDBJ databases">
        <authorList>
            <person name="Dong C."/>
        </authorList>
    </citation>
    <scope>NUCLEOTIDE SEQUENCE</scope>
    <source>
        <strain evidence="8">59MF3M-4</strain>
    </source>
</reference>
<dbReference type="EMBL" id="JAOANI010000019">
    <property type="protein sequence ID" value="MCT7359796.1"/>
    <property type="molecule type" value="Genomic_DNA"/>
</dbReference>
<keyword evidence="9" id="KW-1185">Reference proteome</keyword>
<organism evidence="8 9">
    <name type="scientific">Thalassolituus pacificus</name>
    <dbReference type="NCBI Taxonomy" id="2975440"/>
    <lineage>
        <taxon>Bacteria</taxon>
        <taxon>Pseudomonadati</taxon>
        <taxon>Pseudomonadota</taxon>
        <taxon>Gammaproteobacteria</taxon>
        <taxon>Oceanospirillales</taxon>
        <taxon>Oceanospirillaceae</taxon>
        <taxon>Thalassolituus</taxon>
    </lineage>
</organism>
<protein>
    <submittedName>
        <fullName evidence="8">DoxX family protein</fullName>
    </submittedName>
</protein>
<dbReference type="GO" id="GO:0005886">
    <property type="term" value="C:plasma membrane"/>
    <property type="evidence" value="ECO:0007669"/>
    <property type="project" value="UniProtKB-SubCell"/>
</dbReference>
<evidence type="ECO:0000256" key="7">
    <source>
        <dbReference type="SAM" id="Phobius"/>
    </source>
</evidence>
<proteinExistence type="inferred from homology"/>
<sequence>MSFVGFLDAQHDRFNSTRALDFLAPLSLRLYLAAVFWVAGMNKVAGFDNVVEWFGNGEWGLGLPFPWLMAFLATAAEVGGAVLLLLGLGTRYIALPLIVTMLVAIFTVHWDHGWQAVADLNSPGATAATAEAITRLERAREILQEYGNYAWLTADGRYSFVVSNNGIEWGVTYLLMLLVLFFQGGGRWFSVDYWIEQRYRAQ</sequence>
<evidence type="ECO:0000256" key="4">
    <source>
        <dbReference type="ARBA" id="ARBA00022692"/>
    </source>
</evidence>
<keyword evidence="4 7" id="KW-0812">Transmembrane</keyword>
<dbReference type="InterPro" id="IPR032808">
    <property type="entry name" value="DoxX"/>
</dbReference>
<feature type="transmembrane region" description="Helical" evidence="7">
    <location>
        <begin position="92"/>
        <end position="110"/>
    </location>
</feature>
<feature type="transmembrane region" description="Helical" evidence="7">
    <location>
        <begin position="170"/>
        <end position="190"/>
    </location>
</feature>
<name>A0A9X2WG16_9GAMM</name>
<evidence type="ECO:0000313" key="9">
    <source>
        <dbReference type="Proteomes" id="UP001147830"/>
    </source>
</evidence>
<evidence type="ECO:0000256" key="5">
    <source>
        <dbReference type="ARBA" id="ARBA00022989"/>
    </source>
</evidence>
<dbReference type="PANTHER" id="PTHR33452:SF19">
    <property type="entry name" value="DOXX FAMILY PROTEIN"/>
    <property type="match status" value="1"/>
</dbReference>
<evidence type="ECO:0000256" key="6">
    <source>
        <dbReference type="ARBA" id="ARBA00023136"/>
    </source>
</evidence>
<evidence type="ECO:0000313" key="8">
    <source>
        <dbReference type="EMBL" id="MCT7359796.1"/>
    </source>
</evidence>
<feature type="transmembrane region" description="Helical" evidence="7">
    <location>
        <begin position="20"/>
        <end position="39"/>
    </location>
</feature>
<evidence type="ECO:0000256" key="2">
    <source>
        <dbReference type="ARBA" id="ARBA00006679"/>
    </source>
</evidence>
<comment type="similarity">
    <text evidence="2">Belongs to the DoxX family.</text>
</comment>
<keyword evidence="6 7" id="KW-0472">Membrane</keyword>
<dbReference type="Pfam" id="PF07681">
    <property type="entry name" value="DoxX"/>
    <property type="match status" value="1"/>
</dbReference>
<evidence type="ECO:0000256" key="1">
    <source>
        <dbReference type="ARBA" id="ARBA00004651"/>
    </source>
</evidence>